<dbReference type="GO" id="GO:0045747">
    <property type="term" value="P:positive regulation of Notch signaling pathway"/>
    <property type="evidence" value="ECO:0007669"/>
    <property type="project" value="TreeGrafter"/>
</dbReference>
<dbReference type="PANTHER" id="PTHR12203:SF35">
    <property type="entry name" value="PROTEIN O-GLUCOSYLTRANSFERASE 1"/>
    <property type="match status" value="1"/>
</dbReference>
<evidence type="ECO:0000256" key="1">
    <source>
        <dbReference type="ARBA" id="ARBA00004319"/>
    </source>
</evidence>
<dbReference type="InterPro" id="IPR006598">
    <property type="entry name" value="CAP10"/>
</dbReference>
<dbReference type="AlphaFoldDB" id="A0A087SXD6"/>
<feature type="domain" description="Glycosyl transferase CAP10" evidence="8">
    <location>
        <begin position="130"/>
        <end position="380"/>
    </location>
</feature>
<evidence type="ECO:0000256" key="5">
    <source>
        <dbReference type="ARBA" id="ARBA00022679"/>
    </source>
</evidence>
<keyword evidence="10" id="KW-1185">Reference proteome</keyword>
<keyword evidence="7" id="KW-0732">Signal</keyword>
<feature type="non-terminal residue" evidence="9">
    <location>
        <position position="394"/>
    </location>
</feature>
<evidence type="ECO:0000256" key="7">
    <source>
        <dbReference type="SAM" id="SignalP"/>
    </source>
</evidence>
<dbReference type="InterPro" id="IPR051091">
    <property type="entry name" value="O-Glucosyltr/Glycosyltrsf_90"/>
</dbReference>
<dbReference type="SMART" id="SM00672">
    <property type="entry name" value="CAP10"/>
    <property type="match status" value="1"/>
</dbReference>
<comment type="subcellular location">
    <subcellularLocation>
        <location evidence="1">Endoplasmic reticulum lumen</location>
    </subcellularLocation>
</comment>
<dbReference type="GO" id="GO:0006493">
    <property type="term" value="P:protein O-linked glycosylation"/>
    <property type="evidence" value="ECO:0007669"/>
    <property type="project" value="TreeGrafter"/>
</dbReference>
<dbReference type="Proteomes" id="UP000054359">
    <property type="component" value="Unassembled WGS sequence"/>
</dbReference>
<evidence type="ECO:0000256" key="2">
    <source>
        <dbReference type="ARBA" id="ARBA00004922"/>
    </source>
</evidence>
<dbReference type="GO" id="GO:0035252">
    <property type="term" value="F:UDP-xylosyltransferase activity"/>
    <property type="evidence" value="ECO:0007669"/>
    <property type="project" value="TreeGrafter"/>
</dbReference>
<proteinExistence type="inferred from homology"/>
<dbReference type="PANTHER" id="PTHR12203">
    <property type="entry name" value="KDEL LYS-ASP-GLU-LEU CONTAINING - RELATED"/>
    <property type="match status" value="1"/>
</dbReference>
<feature type="chain" id="PRO_5001829114" evidence="7">
    <location>
        <begin position="19"/>
        <end position="394"/>
    </location>
</feature>
<dbReference type="STRING" id="407821.A0A087SXD6"/>
<dbReference type="EMBL" id="KK112392">
    <property type="protein sequence ID" value="KFM57525.1"/>
    <property type="molecule type" value="Genomic_DNA"/>
</dbReference>
<keyword evidence="5 9" id="KW-0808">Transferase</keyword>
<sequence length="394" mass="46516">MLNLIILTLLPFMRVIYGYANENGFCDAHKQNCDITNNPAFKWKKINAIINRTLTSYEECSSDSCACFLSVIDEDLQPFEKGITKQDIFESKSRGIHYQVIKHELYRENECMFPFRCSGVEHFILQLINELPDMEFVLNTRDWPQVNKYNKPLPVLSFSKTDQFWDIMYPAWTFWEGGPAISLYPTGLGRWDLQRDLINKTVEKWPWPEKKSIAFFRGSRTSGERDALVLFSRKYPEIVDAQYTKNQAWKSDKDTLGEPPAKEISLEDHCAYKYLFNFRGVAASFRLKHLFLCRSLVFHVGSDWLEFFYPSLKPWVHYIPVPNDMSNISDLLNFAKENDEVARNIAQRGFDFIWNHLRMEDVLCYWRNLLLKYAKLLKYKPEKNHSFKLIKPKK</sequence>
<dbReference type="OMA" id="EDDCMFP"/>
<comment type="pathway">
    <text evidence="2">Protein modification; protein glycosylation.</text>
</comment>
<dbReference type="Pfam" id="PF05686">
    <property type="entry name" value="Glyco_transf_90"/>
    <property type="match status" value="1"/>
</dbReference>
<dbReference type="GO" id="GO:0035251">
    <property type="term" value="F:UDP-glucosyltransferase activity"/>
    <property type="evidence" value="ECO:0007669"/>
    <property type="project" value="TreeGrafter"/>
</dbReference>
<protein>
    <submittedName>
        <fullName evidence="9">Protein O-glucosyltransferase 1</fullName>
    </submittedName>
</protein>
<evidence type="ECO:0000256" key="3">
    <source>
        <dbReference type="ARBA" id="ARBA00010118"/>
    </source>
</evidence>
<evidence type="ECO:0000256" key="6">
    <source>
        <dbReference type="ARBA" id="ARBA00045690"/>
    </source>
</evidence>
<comment type="function">
    <text evidence="6">Protein O-glucosyltransferase. Catalyzes the reaction that attaches glucose through an O-glycosidic linkage to a conserved serine residue found in the consensus sequence C-X-S-X-[PA]-C in epidermal growth factor-like repeats. Regulates Notch signaling by glucosylating Notch in the ER, glucosylation is required for the correct folding and cleavage of Notch.</text>
</comment>
<dbReference type="GO" id="GO:0005788">
    <property type="term" value="C:endoplasmic reticulum lumen"/>
    <property type="evidence" value="ECO:0007669"/>
    <property type="project" value="UniProtKB-SubCell"/>
</dbReference>
<dbReference type="OrthoDB" id="6411922at2759"/>
<reference evidence="9 10" key="1">
    <citation type="submission" date="2013-11" db="EMBL/GenBank/DDBJ databases">
        <title>Genome sequencing of Stegodyphus mimosarum.</title>
        <authorList>
            <person name="Bechsgaard J."/>
        </authorList>
    </citation>
    <scope>NUCLEOTIDE SEQUENCE [LARGE SCALE GENOMIC DNA]</scope>
</reference>
<comment type="similarity">
    <text evidence="3">Belongs to the glycosyltransferase 90 family.</text>
</comment>
<keyword evidence="4" id="KW-0328">Glycosyltransferase</keyword>
<gene>
    <name evidence="9" type="ORF">X975_07069</name>
</gene>
<evidence type="ECO:0000313" key="10">
    <source>
        <dbReference type="Proteomes" id="UP000054359"/>
    </source>
</evidence>
<evidence type="ECO:0000313" key="9">
    <source>
        <dbReference type="EMBL" id="KFM57525.1"/>
    </source>
</evidence>
<organism evidence="9 10">
    <name type="scientific">Stegodyphus mimosarum</name>
    <name type="common">African social velvet spider</name>
    <dbReference type="NCBI Taxonomy" id="407821"/>
    <lineage>
        <taxon>Eukaryota</taxon>
        <taxon>Metazoa</taxon>
        <taxon>Ecdysozoa</taxon>
        <taxon>Arthropoda</taxon>
        <taxon>Chelicerata</taxon>
        <taxon>Arachnida</taxon>
        <taxon>Araneae</taxon>
        <taxon>Araneomorphae</taxon>
        <taxon>Entelegynae</taxon>
        <taxon>Eresoidea</taxon>
        <taxon>Eresidae</taxon>
        <taxon>Stegodyphus</taxon>
    </lineage>
</organism>
<evidence type="ECO:0000259" key="8">
    <source>
        <dbReference type="SMART" id="SM00672"/>
    </source>
</evidence>
<accession>A0A087SXD6</accession>
<name>A0A087SXD6_STEMI</name>
<evidence type="ECO:0000256" key="4">
    <source>
        <dbReference type="ARBA" id="ARBA00022676"/>
    </source>
</evidence>
<feature type="signal peptide" evidence="7">
    <location>
        <begin position="1"/>
        <end position="18"/>
    </location>
</feature>